<dbReference type="SUPFAM" id="SSF46689">
    <property type="entry name" value="Homeodomain-like"/>
    <property type="match status" value="1"/>
</dbReference>
<dbReference type="Gene3D" id="1.10.10.60">
    <property type="entry name" value="Homeodomain-like"/>
    <property type="match status" value="1"/>
</dbReference>
<dbReference type="InterPro" id="IPR036271">
    <property type="entry name" value="Tet_transcr_reg_TetR-rel_C_sf"/>
</dbReference>
<dbReference type="PANTHER" id="PTHR47506:SF7">
    <property type="entry name" value="TRANSCRIPTIONAL REGULATORY PROTEIN"/>
    <property type="match status" value="1"/>
</dbReference>
<dbReference type="InterPro" id="IPR001647">
    <property type="entry name" value="HTH_TetR"/>
</dbReference>
<dbReference type="Gene3D" id="1.10.357.10">
    <property type="entry name" value="Tetracycline Repressor, domain 2"/>
    <property type="match status" value="1"/>
</dbReference>
<evidence type="ECO:0000256" key="3">
    <source>
        <dbReference type="ARBA" id="ARBA00023163"/>
    </source>
</evidence>
<dbReference type="InterPro" id="IPR054156">
    <property type="entry name" value="YxaF_TetR_C"/>
</dbReference>
<dbReference type="Pfam" id="PF00440">
    <property type="entry name" value="TetR_N"/>
    <property type="match status" value="1"/>
</dbReference>
<dbReference type="PRINTS" id="PR00455">
    <property type="entry name" value="HTHTETR"/>
</dbReference>
<dbReference type="Proteomes" id="UP000706525">
    <property type="component" value="Unassembled WGS sequence"/>
</dbReference>
<dbReference type="PROSITE" id="PS50977">
    <property type="entry name" value="HTH_TETR_2"/>
    <property type="match status" value="1"/>
</dbReference>
<feature type="domain" description="HTH tetR-type" evidence="6">
    <location>
        <begin position="9"/>
        <end position="69"/>
    </location>
</feature>
<proteinExistence type="predicted"/>
<sequence length="190" mass="20331">MRKSKAETAETRRRIVEVAAREFRLKGIQATGLNDVMTPLGLTQGGFYRHFASKDQLVAEACTQAMDEVVGELEAALAKKGAKRGIAPLVEAYVSVAHRDTTTGGCPLTAMGSELAHADTQTRKAAAQGFDDLRDALAKRMTDKTPREARSAAAFALAAMIGAVTMSRVIEDADASTTLLEDVRRHLGSI</sequence>
<gene>
    <name evidence="7" type="ORF">LMG32289_06367</name>
</gene>
<name>A0ABM8Y0R6_9BURK</name>
<keyword evidence="8" id="KW-1185">Reference proteome</keyword>
<accession>A0ABM8Y0R6</accession>
<reference evidence="7 8" key="1">
    <citation type="submission" date="2021-08" db="EMBL/GenBank/DDBJ databases">
        <authorList>
            <person name="Peeters C."/>
        </authorList>
    </citation>
    <scope>NUCLEOTIDE SEQUENCE [LARGE SCALE GENOMIC DNA]</scope>
    <source>
        <strain evidence="7 8">LMG 32289</strain>
    </source>
</reference>
<keyword evidence="1" id="KW-0805">Transcription regulation</keyword>
<protein>
    <recommendedName>
        <fullName evidence="6">HTH tetR-type domain-containing protein</fullName>
    </recommendedName>
</protein>
<evidence type="ECO:0000313" key="7">
    <source>
        <dbReference type="EMBL" id="CAG9186311.1"/>
    </source>
</evidence>
<dbReference type="InterPro" id="IPR009057">
    <property type="entry name" value="Homeodomain-like_sf"/>
</dbReference>
<dbReference type="EMBL" id="CAJZAG010000017">
    <property type="protein sequence ID" value="CAG9186311.1"/>
    <property type="molecule type" value="Genomic_DNA"/>
</dbReference>
<evidence type="ECO:0000259" key="6">
    <source>
        <dbReference type="PROSITE" id="PS50977"/>
    </source>
</evidence>
<feature type="transmembrane region" description="Helical" evidence="5">
    <location>
        <begin position="149"/>
        <end position="170"/>
    </location>
</feature>
<keyword evidence="5" id="KW-0472">Membrane</keyword>
<feature type="DNA-binding region" description="H-T-H motif" evidence="4">
    <location>
        <begin position="32"/>
        <end position="51"/>
    </location>
</feature>
<evidence type="ECO:0000256" key="5">
    <source>
        <dbReference type="SAM" id="Phobius"/>
    </source>
</evidence>
<comment type="caution">
    <text evidence="7">The sequence shown here is derived from an EMBL/GenBank/DDBJ whole genome shotgun (WGS) entry which is preliminary data.</text>
</comment>
<evidence type="ECO:0000256" key="2">
    <source>
        <dbReference type="ARBA" id="ARBA00023125"/>
    </source>
</evidence>
<dbReference type="Pfam" id="PF21993">
    <property type="entry name" value="TetR_C_13_2"/>
    <property type="match status" value="1"/>
</dbReference>
<evidence type="ECO:0000256" key="1">
    <source>
        <dbReference type="ARBA" id="ARBA00023015"/>
    </source>
</evidence>
<keyword evidence="5" id="KW-0812">Transmembrane</keyword>
<organism evidence="7 8">
    <name type="scientific">Cupriavidus pampae</name>
    <dbReference type="NCBI Taxonomy" id="659251"/>
    <lineage>
        <taxon>Bacteria</taxon>
        <taxon>Pseudomonadati</taxon>
        <taxon>Pseudomonadota</taxon>
        <taxon>Betaproteobacteria</taxon>
        <taxon>Burkholderiales</taxon>
        <taxon>Burkholderiaceae</taxon>
        <taxon>Cupriavidus</taxon>
    </lineage>
</organism>
<keyword evidence="2 4" id="KW-0238">DNA-binding</keyword>
<dbReference type="PANTHER" id="PTHR47506">
    <property type="entry name" value="TRANSCRIPTIONAL REGULATORY PROTEIN"/>
    <property type="match status" value="1"/>
</dbReference>
<dbReference type="SUPFAM" id="SSF48498">
    <property type="entry name" value="Tetracyclin repressor-like, C-terminal domain"/>
    <property type="match status" value="1"/>
</dbReference>
<evidence type="ECO:0000313" key="8">
    <source>
        <dbReference type="Proteomes" id="UP000706525"/>
    </source>
</evidence>
<keyword evidence="5" id="KW-1133">Transmembrane helix</keyword>
<evidence type="ECO:0000256" key="4">
    <source>
        <dbReference type="PROSITE-ProRule" id="PRU00335"/>
    </source>
</evidence>
<keyword evidence="3" id="KW-0804">Transcription</keyword>